<dbReference type="EMBL" id="VTWS01000001">
    <property type="protein sequence ID" value="KAA9356261.1"/>
    <property type="molecule type" value="Genomic_DNA"/>
</dbReference>
<keyword evidence="4" id="KW-1185">Reference proteome</keyword>
<accession>A0A5N1JJJ2</accession>
<dbReference type="SUPFAM" id="SSF52402">
    <property type="entry name" value="Adenine nucleotide alpha hydrolases-like"/>
    <property type="match status" value="2"/>
</dbReference>
<dbReference type="AlphaFoldDB" id="A0A5N1JJJ2"/>
<dbReference type="InterPro" id="IPR006016">
    <property type="entry name" value="UspA"/>
</dbReference>
<organism evidence="3 4">
    <name type="scientific">Larkinella humicola</name>
    <dbReference type="NCBI Taxonomy" id="2607654"/>
    <lineage>
        <taxon>Bacteria</taxon>
        <taxon>Pseudomonadati</taxon>
        <taxon>Bacteroidota</taxon>
        <taxon>Cytophagia</taxon>
        <taxon>Cytophagales</taxon>
        <taxon>Spirosomataceae</taxon>
        <taxon>Larkinella</taxon>
    </lineage>
</organism>
<reference evidence="3 4" key="1">
    <citation type="submission" date="2019-09" db="EMBL/GenBank/DDBJ databases">
        <title>Genome Sequence of Larkinella sp MA1.</title>
        <authorList>
            <person name="Srinivasan S."/>
        </authorList>
    </citation>
    <scope>NUCLEOTIDE SEQUENCE [LARGE SCALE GENOMIC DNA]</scope>
    <source>
        <strain evidence="3 4">MA1</strain>
    </source>
</reference>
<dbReference type="CDD" id="cd00293">
    <property type="entry name" value="USP-like"/>
    <property type="match status" value="1"/>
</dbReference>
<gene>
    <name evidence="3" type="ORF">F0P93_00455</name>
</gene>
<dbReference type="PRINTS" id="PR01438">
    <property type="entry name" value="UNVRSLSTRESS"/>
</dbReference>
<proteinExistence type="inferred from homology"/>
<protein>
    <submittedName>
        <fullName evidence="3">Universal stress protein</fullName>
    </submittedName>
</protein>
<evidence type="ECO:0000256" key="1">
    <source>
        <dbReference type="ARBA" id="ARBA00008791"/>
    </source>
</evidence>
<dbReference type="RefSeq" id="WP_150874427.1">
    <property type="nucleotide sequence ID" value="NZ_VTWS01000001.1"/>
</dbReference>
<dbReference type="PANTHER" id="PTHR46268">
    <property type="entry name" value="STRESS RESPONSE PROTEIN NHAX"/>
    <property type="match status" value="1"/>
</dbReference>
<feature type="domain" description="UspA" evidence="2">
    <location>
        <begin position="1"/>
        <end position="138"/>
    </location>
</feature>
<dbReference type="PANTHER" id="PTHR46268:SF6">
    <property type="entry name" value="UNIVERSAL STRESS PROTEIN UP12"/>
    <property type="match status" value="1"/>
</dbReference>
<dbReference type="Pfam" id="PF00582">
    <property type="entry name" value="Usp"/>
    <property type="match status" value="1"/>
</dbReference>
<sequence>MKKILLLTDFSEASKKAIHFAQALFDDTAAEFCLLHAYPLESDTMYGTTFLMEEAEQNAYRSLQEMLSELMANYHPPFHSYQIRTAPGSPIGAVEAALEQEAFDYVVVGASGSGFTAVLGSVATGLVRHAKTNVLVVPHTTAIRPVREVVLATDSSTLQHVPCLQPLNELVTRKSARLTALSIVNSHTPKLVGDDFEHHNQRLAQVFDSVETGPYFILDDEVEHGINTYLTTHSVDLLVTVPHRKTLLDAVWNRSLTRRLAFRPPVPLLALYDPEPVGRESAEKPFFDEA</sequence>
<comment type="caution">
    <text evidence="3">The sequence shown here is derived from an EMBL/GenBank/DDBJ whole genome shotgun (WGS) entry which is preliminary data.</text>
</comment>
<dbReference type="Gene3D" id="3.40.50.12370">
    <property type="match status" value="1"/>
</dbReference>
<evidence type="ECO:0000259" key="2">
    <source>
        <dbReference type="Pfam" id="PF00582"/>
    </source>
</evidence>
<evidence type="ECO:0000313" key="3">
    <source>
        <dbReference type="EMBL" id="KAA9356261.1"/>
    </source>
</evidence>
<evidence type="ECO:0000313" key="4">
    <source>
        <dbReference type="Proteomes" id="UP000326344"/>
    </source>
</evidence>
<dbReference type="Proteomes" id="UP000326344">
    <property type="component" value="Unassembled WGS sequence"/>
</dbReference>
<comment type="similarity">
    <text evidence="1">Belongs to the universal stress protein A family.</text>
</comment>
<dbReference type="InterPro" id="IPR006015">
    <property type="entry name" value="Universal_stress_UspA"/>
</dbReference>
<name>A0A5N1JJJ2_9BACT</name>